<organism evidence="1 2">
    <name type="scientific">Lactuca sativa</name>
    <name type="common">Garden lettuce</name>
    <dbReference type="NCBI Taxonomy" id="4236"/>
    <lineage>
        <taxon>Eukaryota</taxon>
        <taxon>Viridiplantae</taxon>
        <taxon>Streptophyta</taxon>
        <taxon>Embryophyta</taxon>
        <taxon>Tracheophyta</taxon>
        <taxon>Spermatophyta</taxon>
        <taxon>Magnoliopsida</taxon>
        <taxon>eudicotyledons</taxon>
        <taxon>Gunneridae</taxon>
        <taxon>Pentapetalae</taxon>
        <taxon>asterids</taxon>
        <taxon>campanulids</taxon>
        <taxon>Asterales</taxon>
        <taxon>Asteraceae</taxon>
        <taxon>Cichorioideae</taxon>
        <taxon>Cichorieae</taxon>
        <taxon>Lactucinae</taxon>
        <taxon>Lactuca</taxon>
    </lineage>
</organism>
<reference evidence="1 2" key="1">
    <citation type="journal article" date="2017" name="Nat. Commun.">
        <title>Genome assembly with in vitro proximity ligation data and whole-genome triplication in lettuce.</title>
        <authorList>
            <person name="Reyes-Chin-Wo S."/>
            <person name="Wang Z."/>
            <person name="Yang X."/>
            <person name="Kozik A."/>
            <person name="Arikit S."/>
            <person name="Song C."/>
            <person name="Xia L."/>
            <person name="Froenicke L."/>
            <person name="Lavelle D.O."/>
            <person name="Truco M.J."/>
            <person name="Xia R."/>
            <person name="Zhu S."/>
            <person name="Xu C."/>
            <person name="Xu H."/>
            <person name="Xu X."/>
            <person name="Cox K."/>
            <person name="Korf I."/>
            <person name="Meyers B.C."/>
            <person name="Michelmore R.W."/>
        </authorList>
    </citation>
    <scope>NUCLEOTIDE SEQUENCE [LARGE SCALE GENOMIC DNA]</scope>
    <source>
        <strain evidence="2">cv. Salinas</strain>
        <tissue evidence="1">Seedlings</tissue>
    </source>
</reference>
<protein>
    <submittedName>
        <fullName evidence="1">Uncharacterized protein</fullName>
    </submittedName>
</protein>
<gene>
    <name evidence="1" type="ORF">LSAT_V11C500292990</name>
</gene>
<proteinExistence type="predicted"/>
<accession>A0A9R1X9I5</accession>
<dbReference type="Proteomes" id="UP000235145">
    <property type="component" value="Unassembled WGS sequence"/>
</dbReference>
<name>A0A9R1X9I5_LACSA</name>
<comment type="caution">
    <text evidence="1">The sequence shown here is derived from an EMBL/GenBank/DDBJ whole genome shotgun (WGS) entry which is preliminary data.</text>
</comment>
<evidence type="ECO:0000313" key="1">
    <source>
        <dbReference type="EMBL" id="KAJ0205930.1"/>
    </source>
</evidence>
<dbReference type="EMBL" id="NBSK02000005">
    <property type="protein sequence ID" value="KAJ0205930.1"/>
    <property type="molecule type" value="Genomic_DNA"/>
</dbReference>
<dbReference type="AlphaFoldDB" id="A0A9R1X9I5"/>
<sequence>MTVFKIGSIVTYKWIGKNFKKQLLQNPKTSIRKMKVKIGELYLPRYKNMRLGLEMMDMLWTLPTGHVDVNIGKYQKSVLPLVGLIHEAGL</sequence>
<evidence type="ECO:0000313" key="2">
    <source>
        <dbReference type="Proteomes" id="UP000235145"/>
    </source>
</evidence>
<keyword evidence="2" id="KW-1185">Reference proteome</keyword>